<comment type="caution">
    <text evidence="1">The sequence shown here is derived from an EMBL/GenBank/DDBJ whole genome shotgun (WGS) entry which is preliminary data.</text>
</comment>
<dbReference type="EMBL" id="MFTP01000022">
    <property type="protein sequence ID" value="OGI65280.1"/>
    <property type="molecule type" value="Genomic_DNA"/>
</dbReference>
<name>A0A1F6V6E9_9BACT</name>
<dbReference type="AlphaFoldDB" id="A0A1F6V6E9"/>
<proteinExistence type="predicted"/>
<evidence type="ECO:0000313" key="1">
    <source>
        <dbReference type="EMBL" id="OGI65280.1"/>
    </source>
</evidence>
<gene>
    <name evidence="1" type="ORF">A2647_05050</name>
</gene>
<dbReference type="Proteomes" id="UP000177370">
    <property type="component" value="Unassembled WGS sequence"/>
</dbReference>
<accession>A0A1F6V6E9</accession>
<organism evidence="1 2">
    <name type="scientific">Candidatus Nomurabacteria bacterium RIFCSPHIGHO2_01_FULL_40_24b</name>
    <dbReference type="NCBI Taxonomy" id="1801739"/>
    <lineage>
        <taxon>Bacteria</taxon>
        <taxon>Candidatus Nomuraibacteriota</taxon>
    </lineage>
</organism>
<evidence type="ECO:0000313" key="2">
    <source>
        <dbReference type="Proteomes" id="UP000177370"/>
    </source>
</evidence>
<reference evidence="1 2" key="1">
    <citation type="journal article" date="2016" name="Nat. Commun.">
        <title>Thousands of microbial genomes shed light on interconnected biogeochemical processes in an aquifer system.</title>
        <authorList>
            <person name="Anantharaman K."/>
            <person name="Brown C.T."/>
            <person name="Hug L.A."/>
            <person name="Sharon I."/>
            <person name="Castelle C.J."/>
            <person name="Probst A.J."/>
            <person name="Thomas B.C."/>
            <person name="Singh A."/>
            <person name="Wilkins M.J."/>
            <person name="Karaoz U."/>
            <person name="Brodie E.L."/>
            <person name="Williams K.H."/>
            <person name="Hubbard S.S."/>
            <person name="Banfield J.F."/>
        </authorList>
    </citation>
    <scope>NUCLEOTIDE SEQUENCE [LARGE SCALE GENOMIC DNA]</scope>
</reference>
<protein>
    <submittedName>
        <fullName evidence="1">Uncharacterized protein</fullName>
    </submittedName>
</protein>
<sequence>MGFNADSFWRGVYEKEQNEKYFLESKRLTDATNLLRQDPTNLTNREELKKLARDLRYFDKHHKLAQHGVSLARQAEEVWKEFGFDKEEAK</sequence>